<sequence length="132" mass="13519">MATLTATTAQPNRWFQVGRGLLVLAALTAAAAGAGAIGEVAGAGPEALIAHTWRMYGLFLCAGLFAVLAWRPDTHATVWMLLIANKAALTVTALAYLATAAVPGAAETAAWDGGLTAVLVLAFVTTRRRVSA</sequence>
<feature type="transmembrane region" description="Helical" evidence="1">
    <location>
        <begin position="21"/>
        <end position="41"/>
    </location>
</feature>
<protein>
    <submittedName>
        <fullName evidence="2">Uncharacterized protein</fullName>
    </submittedName>
</protein>
<evidence type="ECO:0000256" key="1">
    <source>
        <dbReference type="SAM" id="Phobius"/>
    </source>
</evidence>
<keyword evidence="3" id="KW-1185">Reference proteome</keyword>
<accession>A0ABW8ACI8</accession>
<feature type="transmembrane region" description="Helical" evidence="1">
    <location>
        <begin position="77"/>
        <end position="97"/>
    </location>
</feature>
<dbReference type="EMBL" id="JBITMB010000006">
    <property type="protein sequence ID" value="MFI7443752.1"/>
    <property type="molecule type" value="Genomic_DNA"/>
</dbReference>
<comment type="caution">
    <text evidence="2">The sequence shown here is derived from an EMBL/GenBank/DDBJ whole genome shotgun (WGS) entry which is preliminary data.</text>
</comment>
<name>A0ABW8ACI8_9ACTN</name>
<keyword evidence="1" id="KW-0472">Membrane</keyword>
<dbReference type="RefSeq" id="WP_101787783.1">
    <property type="nucleotide sequence ID" value="NZ_JBITMB010000006.1"/>
</dbReference>
<dbReference type="Proteomes" id="UP001612928">
    <property type="component" value="Unassembled WGS sequence"/>
</dbReference>
<proteinExistence type="predicted"/>
<organism evidence="2 3">
    <name type="scientific">Nonomuraea indica</name>
    <dbReference type="NCBI Taxonomy" id="1581193"/>
    <lineage>
        <taxon>Bacteria</taxon>
        <taxon>Bacillati</taxon>
        <taxon>Actinomycetota</taxon>
        <taxon>Actinomycetes</taxon>
        <taxon>Streptosporangiales</taxon>
        <taxon>Streptosporangiaceae</taxon>
        <taxon>Nonomuraea</taxon>
    </lineage>
</organism>
<feature type="transmembrane region" description="Helical" evidence="1">
    <location>
        <begin position="53"/>
        <end position="70"/>
    </location>
</feature>
<reference evidence="2 3" key="1">
    <citation type="submission" date="2024-10" db="EMBL/GenBank/DDBJ databases">
        <title>The Natural Products Discovery Center: Release of the First 8490 Sequenced Strains for Exploring Actinobacteria Biosynthetic Diversity.</title>
        <authorList>
            <person name="Kalkreuter E."/>
            <person name="Kautsar S.A."/>
            <person name="Yang D."/>
            <person name="Bader C.D."/>
            <person name="Teijaro C.N."/>
            <person name="Fluegel L."/>
            <person name="Davis C.M."/>
            <person name="Simpson J.R."/>
            <person name="Lauterbach L."/>
            <person name="Steele A.D."/>
            <person name="Gui C."/>
            <person name="Meng S."/>
            <person name="Li G."/>
            <person name="Viehrig K."/>
            <person name="Ye F."/>
            <person name="Su P."/>
            <person name="Kiefer A.F."/>
            <person name="Nichols A."/>
            <person name="Cepeda A.J."/>
            <person name="Yan W."/>
            <person name="Fan B."/>
            <person name="Jiang Y."/>
            <person name="Adhikari A."/>
            <person name="Zheng C.-J."/>
            <person name="Schuster L."/>
            <person name="Cowan T.M."/>
            <person name="Smanski M.J."/>
            <person name="Chevrette M.G."/>
            <person name="De Carvalho L.P.S."/>
            <person name="Shen B."/>
        </authorList>
    </citation>
    <scope>NUCLEOTIDE SEQUENCE [LARGE SCALE GENOMIC DNA]</scope>
    <source>
        <strain evidence="2 3">NPDC049503</strain>
    </source>
</reference>
<evidence type="ECO:0000313" key="3">
    <source>
        <dbReference type="Proteomes" id="UP001612928"/>
    </source>
</evidence>
<keyword evidence="1" id="KW-1133">Transmembrane helix</keyword>
<evidence type="ECO:0000313" key="2">
    <source>
        <dbReference type="EMBL" id="MFI7443752.1"/>
    </source>
</evidence>
<feature type="transmembrane region" description="Helical" evidence="1">
    <location>
        <begin position="109"/>
        <end position="126"/>
    </location>
</feature>
<gene>
    <name evidence="2" type="ORF">ACIBP5_27595</name>
</gene>
<keyword evidence="1" id="KW-0812">Transmembrane</keyword>